<evidence type="ECO:0000313" key="2">
    <source>
        <dbReference type="Proteomes" id="UP000466931"/>
    </source>
</evidence>
<evidence type="ECO:0000313" key="1">
    <source>
        <dbReference type="EMBL" id="BBZ36328.1"/>
    </source>
</evidence>
<reference evidence="1" key="2">
    <citation type="submission" date="2020-02" db="EMBL/GenBank/DDBJ databases">
        <authorList>
            <person name="Matsumoto Y."/>
            <person name="Motooka D."/>
            <person name="Nakamura S."/>
        </authorList>
    </citation>
    <scope>NUCLEOTIDE SEQUENCE</scope>
    <source>
        <strain evidence="1">JCM 13671</strain>
    </source>
</reference>
<reference evidence="1" key="1">
    <citation type="journal article" date="2019" name="Emerg. Microbes Infect.">
        <title>Comprehensive subspecies identification of 175 nontuberculous mycobacteria species based on 7547 genomic profiles.</title>
        <authorList>
            <person name="Matsumoto Y."/>
            <person name="Kinjo T."/>
            <person name="Motooka D."/>
            <person name="Nabeya D."/>
            <person name="Jung N."/>
            <person name="Uechi K."/>
            <person name="Horii T."/>
            <person name="Iida T."/>
            <person name="Fujita J."/>
            <person name="Nakamura S."/>
        </authorList>
    </citation>
    <scope>NUCLEOTIDE SEQUENCE [LARGE SCALE GENOMIC DNA]</scope>
    <source>
        <strain evidence="1">JCM 13671</strain>
    </source>
</reference>
<dbReference type="CDD" id="cd06989">
    <property type="entry name" value="cupin_DRT102"/>
    <property type="match status" value="1"/>
</dbReference>
<dbReference type="OrthoDB" id="1433532at2"/>
<dbReference type="Gene3D" id="2.60.120.10">
    <property type="entry name" value="Jelly Rolls"/>
    <property type="match status" value="1"/>
</dbReference>
<dbReference type="SUPFAM" id="SSF51182">
    <property type="entry name" value="RmlC-like cupins"/>
    <property type="match status" value="1"/>
</dbReference>
<protein>
    <submittedName>
        <fullName evidence="1">Uncharacterized protein</fullName>
    </submittedName>
</protein>
<dbReference type="EMBL" id="AP022612">
    <property type="protein sequence ID" value="BBZ36328.1"/>
    <property type="molecule type" value="Genomic_DNA"/>
</dbReference>
<gene>
    <name evidence="1" type="ORF">MCNF_49330</name>
</gene>
<dbReference type="Proteomes" id="UP000466931">
    <property type="component" value="Chromosome"/>
</dbReference>
<proteinExistence type="predicted"/>
<dbReference type="InterPro" id="IPR014710">
    <property type="entry name" value="RmlC-like_jellyroll"/>
</dbReference>
<organism evidence="1 2">
    <name type="scientific">Mycolicibacterium confluentis</name>
    <dbReference type="NCBI Taxonomy" id="28047"/>
    <lineage>
        <taxon>Bacteria</taxon>
        <taxon>Bacillati</taxon>
        <taxon>Actinomycetota</taxon>
        <taxon>Actinomycetes</taxon>
        <taxon>Mycobacteriales</taxon>
        <taxon>Mycobacteriaceae</taxon>
        <taxon>Mycolicibacterium</taxon>
    </lineage>
</organism>
<sequence>MSQLNPAQTIIRVPTDIVWRTPQGAPPDSVEEAVLSGSETAAGQYLVLMKWHPGYWSAPHFYRTDRLCMVLSGVWWCNSGPDFDPAQAVAAPAGSFVHRVAGTPHYDGAHSDAAEPAVIAVTGIGPVEQTWVHPSEPPLRIF</sequence>
<accession>A0A7I7Y3V3</accession>
<dbReference type="AlphaFoldDB" id="A0A7I7Y3V3"/>
<dbReference type="RefSeq" id="WP_085152098.1">
    <property type="nucleotide sequence ID" value="NZ_AP022612.1"/>
</dbReference>
<keyword evidence="2" id="KW-1185">Reference proteome</keyword>
<dbReference type="InterPro" id="IPR011051">
    <property type="entry name" value="RmlC_Cupin_sf"/>
</dbReference>
<name>A0A7I7Y3V3_9MYCO</name>